<accession>A0A2D0MXG0</accession>
<dbReference type="Pfam" id="PF14534">
    <property type="entry name" value="DUF4440"/>
    <property type="match status" value="1"/>
</dbReference>
<gene>
    <name evidence="2" type="ORF">CRP01_39455</name>
</gene>
<dbReference type="RefSeq" id="WP_099155616.1">
    <property type="nucleotide sequence ID" value="NZ_PDUD01000067.1"/>
</dbReference>
<dbReference type="AlphaFoldDB" id="A0A2D0MXG0"/>
<keyword evidence="3" id="KW-1185">Reference proteome</keyword>
<dbReference type="InterPro" id="IPR027843">
    <property type="entry name" value="DUF4440"/>
</dbReference>
<evidence type="ECO:0000259" key="1">
    <source>
        <dbReference type="Pfam" id="PF14534"/>
    </source>
</evidence>
<dbReference type="Gene3D" id="3.10.450.50">
    <property type="match status" value="1"/>
</dbReference>
<organism evidence="2 3">
    <name type="scientific">Flavilitoribacter nigricans (strain ATCC 23147 / DSM 23189 / NBRC 102662 / NCIMB 1420 / SS-2)</name>
    <name type="common">Lewinella nigricans</name>
    <dbReference type="NCBI Taxonomy" id="1122177"/>
    <lineage>
        <taxon>Bacteria</taxon>
        <taxon>Pseudomonadati</taxon>
        <taxon>Bacteroidota</taxon>
        <taxon>Saprospiria</taxon>
        <taxon>Saprospirales</taxon>
        <taxon>Lewinellaceae</taxon>
        <taxon>Flavilitoribacter</taxon>
    </lineage>
</organism>
<sequence>MIRKLTLLSFLTFLYCSNPEPMDKSVWIEEIHQAERAFNDMAAEQGVQAAFLAFAADSAAINRNNSIIRGKAAIREYFEQQTLRDVRLSWEPEFIEVSDDGSMGYTYGPYNFSARDTSGRIMESTGIFHTVWKRQQNGGWKYVYD</sequence>
<comment type="caution">
    <text evidence="2">The sequence shown here is derived from an EMBL/GenBank/DDBJ whole genome shotgun (WGS) entry which is preliminary data.</text>
</comment>
<evidence type="ECO:0000313" key="2">
    <source>
        <dbReference type="EMBL" id="PHN00962.1"/>
    </source>
</evidence>
<dbReference type="SUPFAM" id="SSF54427">
    <property type="entry name" value="NTF2-like"/>
    <property type="match status" value="1"/>
</dbReference>
<dbReference type="OrthoDB" id="1119084at2"/>
<dbReference type="EMBL" id="PDUD01000067">
    <property type="protein sequence ID" value="PHN00962.1"/>
    <property type="molecule type" value="Genomic_DNA"/>
</dbReference>
<proteinExistence type="predicted"/>
<dbReference type="Proteomes" id="UP000223913">
    <property type="component" value="Unassembled WGS sequence"/>
</dbReference>
<evidence type="ECO:0000313" key="3">
    <source>
        <dbReference type="Proteomes" id="UP000223913"/>
    </source>
</evidence>
<name>A0A2D0MXG0_FLAN2</name>
<protein>
    <recommendedName>
        <fullName evidence="1">DUF4440 domain-containing protein</fullName>
    </recommendedName>
</protein>
<feature type="domain" description="DUF4440" evidence="1">
    <location>
        <begin position="31"/>
        <end position="141"/>
    </location>
</feature>
<reference evidence="2 3" key="1">
    <citation type="submission" date="2017-10" db="EMBL/GenBank/DDBJ databases">
        <title>The draft genome sequence of Lewinella nigricans NBRC 102662.</title>
        <authorList>
            <person name="Wang K."/>
        </authorList>
    </citation>
    <scope>NUCLEOTIDE SEQUENCE [LARGE SCALE GENOMIC DNA]</scope>
    <source>
        <strain evidence="2 3">NBRC 102662</strain>
    </source>
</reference>
<dbReference type="InterPro" id="IPR032710">
    <property type="entry name" value="NTF2-like_dom_sf"/>
</dbReference>